<evidence type="ECO:0000256" key="5">
    <source>
        <dbReference type="ARBA" id="ARBA00022989"/>
    </source>
</evidence>
<comment type="subcellular location">
    <subcellularLocation>
        <location evidence="1">Cell membrane</location>
        <topology evidence="1">Multi-pass membrane protein</topology>
    </subcellularLocation>
</comment>
<keyword evidence="5 8" id="KW-1133">Transmembrane helix</keyword>
<evidence type="ECO:0000313" key="10">
    <source>
        <dbReference type="EMBL" id="MFD2422101.1"/>
    </source>
</evidence>
<gene>
    <name evidence="10" type="ORF">ACFSXZ_37805</name>
</gene>
<keyword evidence="6 8" id="KW-0472">Membrane</keyword>
<evidence type="ECO:0000259" key="9">
    <source>
        <dbReference type="PROSITE" id="PS50263"/>
    </source>
</evidence>
<evidence type="ECO:0000256" key="4">
    <source>
        <dbReference type="ARBA" id="ARBA00022692"/>
    </source>
</evidence>
<keyword evidence="11" id="KW-1185">Reference proteome</keyword>
<evidence type="ECO:0000256" key="6">
    <source>
        <dbReference type="ARBA" id="ARBA00023136"/>
    </source>
</evidence>
<dbReference type="Proteomes" id="UP001597417">
    <property type="component" value="Unassembled WGS sequence"/>
</dbReference>
<feature type="domain" description="CN hydrolase" evidence="9">
    <location>
        <begin position="218"/>
        <end position="434"/>
    </location>
</feature>
<dbReference type="Pfam" id="PF00795">
    <property type="entry name" value="CN_hydrolase"/>
    <property type="match status" value="1"/>
</dbReference>
<dbReference type="GO" id="GO:0016787">
    <property type="term" value="F:hydrolase activity"/>
    <property type="evidence" value="ECO:0007669"/>
    <property type="project" value="UniProtKB-KW"/>
</dbReference>
<keyword evidence="10" id="KW-0378">Hydrolase</keyword>
<evidence type="ECO:0000313" key="11">
    <source>
        <dbReference type="Proteomes" id="UP001597417"/>
    </source>
</evidence>
<organism evidence="10 11">
    <name type="scientific">Amycolatopsis pigmentata</name>
    <dbReference type="NCBI Taxonomy" id="450801"/>
    <lineage>
        <taxon>Bacteria</taxon>
        <taxon>Bacillati</taxon>
        <taxon>Actinomycetota</taxon>
        <taxon>Actinomycetes</taxon>
        <taxon>Pseudonocardiales</taxon>
        <taxon>Pseudonocardiaceae</taxon>
        <taxon>Amycolatopsis</taxon>
    </lineage>
</organism>
<comment type="caution">
    <text evidence="10">The sequence shown here is derived from an EMBL/GenBank/DDBJ whole genome shotgun (WGS) entry which is preliminary data.</text>
</comment>
<keyword evidence="4 8" id="KW-0812">Transmembrane</keyword>
<evidence type="ECO:0000256" key="7">
    <source>
        <dbReference type="ARBA" id="ARBA00023315"/>
    </source>
</evidence>
<dbReference type="SUPFAM" id="SSF56317">
    <property type="entry name" value="Carbon-nitrogen hydrolase"/>
    <property type="match status" value="1"/>
</dbReference>
<name>A0ABW5G4R3_9PSEU</name>
<keyword evidence="2" id="KW-1003">Cell membrane</keyword>
<dbReference type="InterPro" id="IPR045378">
    <property type="entry name" value="LNT_N"/>
</dbReference>
<evidence type="ECO:0000256" key="3">
    <source>
        <dbReference type="ARBA" id="ARBA00022679"/>
    </source>
</evidence>
<keyword evidence="3" id="KW-0808">Transferase</keyword>
<evidence type="ECO:0000256" key="8">
    <source>
        <dbReference type="SAM" id="Phobius"/>
    </source>
</evidence>
<dbReference type="InterPro" id="IPR003010">
    <property type="entry name" value="C-N_Hydrolase"/>
</dbReference>
<reference evidence="11" key="1">
    <citation type="journal article" date="2019" name="Int. J. Syst. Evol. Microbiol.">
        <title>The Global Catalogue of Microorganisms (GCM) 10K type strain sequencing project: providing services to taxonomists for standard genome sequencing and annotation.</title>
        <authorList>
            <consortium name="The Broad Institute Genomics Platform"/>
            <consortium name="The Broad Institute Genome Sequencing Center for Infectious Disease"/>
            <person name="Wu L."/>
            <person name="Ma J."/>
        </authorList>
    </citation>
    <scope>NUCLEOTIDE SEQUENCE [LARGE SCALE GENOMIC DNA]</scope>
    <source>
        <strain evidence="11">CGMCC 4.7645</strain>
    </source>
</reference>
<feature type="transmembrane region" description="Helical" evidence="8">
    <location>
        <begin position="109"/>
        <end position="127"/>
    </location>
</feature>
<accession>A0ABW5G4R3</accession>
<evidence type="ECO:0000256" key="2">
    <source>
        <dbReference type="ARBA" id="ARBA00022475"/>
    </source>
</evidence>
<proteinExistence type="predicted"/>
<dbReference type="InterPro" id="IPR004563">
    <property type="entry name" value="Apolipo_AcylTrfase"/>
</dbReference>
<evidence type="ECO:0000256" key="1">
    <source>
        <dbReference type="ARBA" id="ARBA00004651"/>
    </source>
</evidence>
<dbReference type="Pfam" id="PF20154">
    <property type="entry name" value="LNT_N"/>
    <property type="match status" value="1"/>
</dbReference>
<dbReference type="InterPro" id="IPR036526">
    <property type="entry name" value="C-N_Hydrolase_sf"/>
</dbReference>
<keyword evidence="7" id="KW-0012">Acyltransferase</keyword>
<protein>
    <submittedName>
        <fullName evidence="10">Nitrilase-related carbon-nitrogen hydrolase</fullName>
    </submittedName>
</protein>
<dbReference type="PANTHER" id="PTHR38686:SF1">
    <property type="entry name" value="APOLIPOPROTEIN N-ACYLTRANSFERASE"/>
    <property type="match status" value="1"/>
</dbReference>
<feature type="transmembrane region" description="Helical" evidence="8">
    <location>
        <begin position="76"/>
        <end position="102"/>
    </location>
</feature>
<sequence length="473" mass="48925">MTKKNLTCMAATAASAALFFFGVGLHPVAALAWLAPLPILLLAPRCRAKTAAASAFAASLLGSTNSWDYFLRSLSIPLPAALVIVLGSAAVFAAATLVFRALLANGRPLLAAIAVPSIWVTALYGASLASPTGVIGTLSTTQADFPAVIQVASITGAWGIEFLVILAPAALAVLAAPGIPARARLRAPALLAVTLAAVLGYGFARLSTVDEQHHTRRVAVLARTDRHWAVDVATPAGRDLVQSYVDAIEGLPDGVRIVVLPEGSFAADESSLPLLTGPLTQAARAKGTDIVAGLIDREKGVRFNTALDLRATGAPLTYRKWNTGGAPDIEPGRDLSISDGVALEVCMDVNFPRPSRDYGRLGAGLAAIPASDEDVDGWQHSRAALLRAVENGFGVAWSAQRGMPTLTDAHGRVLAETHTGGPSPFAVAVADVPAGTGPTFYARSGDWFAWLSTGLALVTLAGLRFSSVLSPAP</sequence>
<dbReference type="Gene3D" id="3.60.110.10">
    <property type="entry name" value="Carbon-nitrogen hydrolase"/>
    <property type="match status" value="1"/>
</dbReference>
<feature type="transmembrane region" description="Helical" evidence="8">
    <location>
        <begin position="187"/>
        <end position="204"/>
    </location>
</feature>
<feature type="transmembrane region" description="Helical" evidence="8">
    <location>
        <begin position="147"/>
        <end position="175"/>
    </location>
</feature>
<dbReference type="PANTHER" id="PTHR38686">
    <property type="entry name" value="APOLIPOPROTEIN N-ACYLTRANSFERASE"/>
    <property type="match status" value="1"/>
</dbReference>
<dbReference type="RefSeq" id="WP_378271003.1">
    <property type="nucleotide sequence ID" value="NZ_JBHUKR010000024.1"/>
</dbReference>
<dbReference type="EMBL" id="JBHUKR010000024">
    <property type="protein sequence ID" value="MFD2422101.1"/>
    <property type="molecule type" value="Genomic_DNA"/>
</dbReference>
<dbReference type="PROSITE" id="PS50263">
    <property type="entry name" value="CN_HYDROLASE"/>
    <property type="match status" value="1"/>
</dbReference>